<dbReference type="Proteomes" id="UP001454036">
    <property type="component" value="Unassembled WGS sequence"/>
</dbReference>
<dbReference type="Gene3D" id="3.60.10.10">
    <property type="entry name" value="Endonuclease/exonuclease/phosphatase"/>
    <property type="match status" value="1"/>
</dbReference>
<evidence type="ECO:0000259" key="1">
    <source>
        <dbReference type="Pfam" id="PF14529"/>
    </source>
</evidence>
<dbReference type="InterPro" id="IPR005135">
    <property type="entry name" value="Endo/exonuclease/phosphatase"/>
</dbReference>
<dbReference type="AlphaFoldDB" id="A0AAV3NJU4"/>
<feature type="domain" description="Endonuclease/exonuclease/phosphatase" evidence="1">
    <location>
        <begin position="8"/>
        <end position="127"/>
    </location>
</feature>
<keyword evidence="3" id="KW-1185">Reference proteome</keyword>
<dbReference type="PANTHER" id="PTHR33710">
    <property type="entry name" value="BNAC02G09200D PROTEIN"/>
    <property type="match status" value="1"/>
</dbReference>
<organism evidence="2 3">
    <name type="scientific">Lithospermum erythrorhizon</name>
    <name type="common">Purple gromwell</name>
    <name type="synonym">Lithospermum officinale var. erythrorhizon</name>
    <dbReference type="NCBI Taxonomy" id="34254"/>
    <lineage>
        <taxon>Eukaryota</taxon>
        <taxon>Viridiplantae</taxon>
        <taxon>Streptophyta</taxon>
        <taxon>Embryophyta</taxon>
        <taxon>Tracheophyta</taxon>
        <taxon>Spermatophyta</taxon>
        <taxon>Magnoliopsida</taxon>
        <taxon>eudicotyledons</taxon>
        <taxon>Gunneridae</taxon>
        <taxon>Pentapetalae</taxon>
        <taxon>asterids</taxon>
        <taxon>lamiids</taxon>
        <taxon>Boraginales</taxon>
        <taxon>Boraginaceae</taxon>
        <taxon>Boraginoideae</taxon>
        <taxon>Lithospermeae</taxon>
        <taxon>Lithospermum</taxon>
    </lineage>
</organism>
<evidence type="ECO:0000313" key="2">
    <source>
        <dbReference type="EMBL" id="GAA0139187.1"/>
    </source>
</evidence>
<dbReference type="SUPFAM" id="SSF56219">
    <property type="entry name" value="DNase I-like"/>
    <property type="match status" value="1"/>
</dbReference>
<dbReference type="Pfam" id="PF14529">
    <property type="entry name" value="Exo_endo_phos_2"/>
    <property type="match status" value="1"/>
</dbReference>
<proteinExistence type="predicted"/>
<sequence>MCNEQVVLTAVYASCNTSERKKLWDGLQTMSTTLKPWIIMGDFNVIKGPSEQIGCKALDPRAMEDFNDCLLNCRLEDAGYQGSSLSWTNGRASKRLDRVLFNQAYGDLYTAIKVKQLAKTLSDHAPLIVNSHNPPPGARGSFKFQNMWFRHPDFIKLVEEN</sequence>
<protein>
    <recommendedName>
        <fullName evidence="1">Endonuclease/exonuclease/phosphatase domain-containing protein</fullName>
    </recommendedName>
</protein>
<dbReference type="PANTHER" id="PTHR33710:SF79">
    <property type="entry name" value="OS06G0205337 PROTEIN"/>
    <property type="match status" value="1"/>
</dbReference>
<name>A0AAV3NJU4_LITER</name>
<gene>
    <name evidence="2" type="ORF">LIER_00787</name>
</gene>
<comment type="caution">
    <text evidence="2">The sequence shown here is derived from an EMBL/GenBank/DDBJ whole genome shotgun (WGS) entry which is preliminary data.</text>
</comment>
<evidence type="ECO:0000313" key="3">
    <source>
        <dbReference type="Proteomes" id="UP001454036"/>
    </source>
</evidence>
<dbReference type="EMBL" id="BAABME010000066">
    <property type="protein sequence ID" value="GAA0139187.1"/>
    <property type="molecule type" value="Genomic_DNA"/>
</dbReference>
<accession>A0AAV3NJU4</accession>
<dbReference type="InterPro" id="IPR036691">
    <property type="entry name" value="Endo/exonu/phosph_ase_sf"/>
</dbReference>
<reference evidence="2 3" key="1">
    <citation type="submission" date="2024-01" db="EMBL/GenBank/DDBJ databases">
        <title>The complete chloroplast genome sequence of Lithospermum erythrorhizon: insights into the phylogenetic relationship among Boraginaceae species and the maternal lineages of purple gromwells.</title>
        <authorList>
            <person name="Okada T."/>
            <person name="Watanabe K."/>
        </authorList>
    </citation>
    <scope>NUCLEOTIDE SEQUENCE [LARGE SCALE GENOMIC DNA]</scope>
</reference>